<evidence type="ECO:0000256" key="3">
    <source>
        <dbReference type="SAM" id="Phobius"/>
    </source>
</evidence>
<dbReference type="SUPFAM" id="SSF50891">
    <property type="entry name" value="Cyclophilin-like"/>
    <property type="match status" value="1"/>
</dbReference>
<evidence type="ECO:0000256" key="2">
    <source>
        <dbReference type="SAM" id="MobiDB-lite"/>
    </source>
</evidence>
<name>A0ABS8ZSF1_9PSEU</name>
<feature type="compositionally biased region" description="Basic and acidic residues" evidence="2">
    <location>
        <begin position="84"/>
        <end position="93"/>
    </location>
</feature>
<feature type="region of interest" description="Disordered" evidence="2">
    <location>
        <begin position="1"/>
        <end position="26"/>
    </location>
</feature>
<dbReference type="Proteomes" id="UP001521150">
    <property type="component" value="Unassembled WGS sequence"/>
</dbReference>
<feature type="compositionally biased region" description="Low complexity" evidence="2">
    <location>
        <begin position="60"/>
        <end position="70"/>
    </location>
</feature>
<dbReference type="RefSeq" id="WP_233732494.1">
    <property type="nucleotide sequence ID" value="NZ_JAJVCN010000004.1"/>
</dbReference>
<evidence type="ECO:0000313" key="5">
    <source>
        <dbReference type="EMBL" id="MCE7010537.1"/>
    </source>
</evidence>
<dbReference type="PANTHER" id="PTHR45625:SF3">
    <property type="entry name" value="PEPTIDYL-PROLYL CIS-TRANS ISOMERASE B-RELATED"/>
    <property type="match status" value="1"/>
</dbReference>
<keyword evidence="3" id="KW-0472">Membrane</keyword>
<keyword evidence="5" id="KW-0413">Isomerase</keyword>
<feature type="region of interest" description="Disordered" evidence="2">
    <location>
        <begin position="60"/>
        <end position="112"/>
    </location>
</feature>
<keyword evidence="3" id="KW-1133">Transmembrane helix</keyword>
<dbReference type="InterPro" id="IPR002130">
    <property type="entry name" value="Cyclophilin-type_PPIase_dom"/>
</dbReference>
<evidence type="ECO:0000259" key="4">
    <source>
        <dbReference type="PROSITE" id="PS50072"/>
    </source>
</evidence>
<dbReference type="PROSITE" id="PS50072">
    <property type="entry name" value="CSA_PPIASE_2"/>
    <property type="match status" value="1"/>
</dbReference>
<organism evidence="5 6">
    <name type="scientific">Kibdelosporangium philippinense</name>
    <dbReference type="NCBI Taxonomy" id="211113"/>
    <lineage>
        <taxon>Bacteria</taxon>
        <taxon>Bacillati</taxon>
        <taxon>Actinomycetota</taxon>
        <taxon>Actinomycetes</taxon>
        <taxon>Pseudonocardiales</taxon>
        <taxon>Pseudonocardiaceae</taxon>
        <taxon>Kibdelosporangium</taxon>
    </lineage>
</organism>
<dbReference type="InterPro" id="IPR029000">
    <property type="entry name" value="Cyclophilin-like_dom_sf"/>
</dbReference>
<dbReference type="GO" id="GO:0016853">
    <property type="term" value="F:isomerase activity"/>
    <property type="evidence" value="ECO:0007669"/>
    <property type="project" value="UniProtKB-KW"/>
</dbReference>
<dbReference type="Pfam" id="PF00160">
    <property type="entry name" value="Pro_isomerase"/>
    <property type="match status" value="1"/>
</dbReference>
<dbReference type="CDD" id="cd00317">
    <property type="entry name" value="cyclophilin"/>
    <property type="match status" value="1"/>
</dbReference>
<dbReference type="PANTHER" id="PTHR45625">
    <property type="entry name" value="PEPTIDYL-PROLYL CIS-TRANS ISOMERASE-RELATED"/>
    <property type="match status" value="1"/>
</dbReference>
<feature type="compositionally biased region" description="Low complexity" evidence="2">
    <location>
        <begin position="96"/>
        <end position="105"/>
    </location>
</feature>
<evidence type="ECO:0000313" key="6">
    <source>
        <dbReference type="Proteomes" id="UP001521150"/>
    </source>
</evidence>
<feature type="compositionally biased region" description="Basic and acidic residues" evidence="2">
    <location>
        <begin position="1"/>
        <end position="23"/>
    </location>
</feature>
<keyword evidence="3" id="KW-0812">Transmembrane</keyword>
<dbReference type="Gene3D" id="2.40.100.10">
    <property type="entry name" value="Cyclophilin-like"/>
    <property type="match status" value="1"/>
</dbReference>
<feature type="domain" description="PPIase cyclophilin-type" evidence="4">
    <location>
        <begin position="121"/>
        <end position="278"/>
    </location>
</feature>
<feature type="transmembrane region" description="Helical" evidence="3">
    <location>
        <begin position="31"/>
        <end position="52"/>
    </location>
</feature>
<dbReference type="EMBL" id="JAJVCN010000004">
    <property type="protein sequence ID" value="MCE7010537.1"/>
    <property type="molecule type" value="Genomic_DNA"/>
</dbReference>
<protein>
    <submittedName>
        <fullName evidence="5">Peptidylprolyl isomerase</fullName>
    </submittedName>
</protein>
<accession>A0ABS8ZSF1</accession>
<proteinExistence type="predicted"/>
<dbReference type="InterPro" id="IPR044666">
    <property type="entry name" value="Cyclophilin_A-like"/>
</dbReference>
<keyword evidence="6" id="KW-1185">Reference proteome</keyword>
<reference evidence="5 6" key="1">
    <citation type="submission" date="2021-12" db="EMBL/GenBank/DDBJ databases">
        <title>Genome sequence of Kibdelosporangium philippinense ATCC 49844.</title>
        <authorList>
            <person name="Fedorov E.A."/>
            <person name="Omeragic M."/>
            <person name="Shalygina K.F."/>
            <person name="Maclea K.S."/>
        </authorList>
    </citation>
    <scope>NUCLEOTIDE SEQUENCE [LARGE SCALE GENOMIC DNA]</scope>
    <source>
        <strain evidence="5 6">ATCC 49844</strain>
    </source>
</reference>
<sequence>MPTNQQRREAAKRKLERQLTRRAERAKKRRIVATALTVGGVVVVVGLIYLLVVLNTGDSTDTAASETSSETPPPPPETTSGPCKYEKTPDKPAAKPVDVPQDVDPTPNAGTAKVNLKTNQGDIALTLDRAKAPCTAQAIEHLIKAKYYDGTPCHRLVNSSGLKVLQCGDPQGQGSGGPGFQIKDELASLPKPAEGQQAVSYPKGTLAMANAGPNTNGSQFFMVYGDSQLPPNYTVFGTIDASGLATLDKIASGGITPGQNGAEDGAPKNAVTIETATVS</sequence>
<comment type="function">
    <text evidence="1">PPIases accelerate the folding of proteins. It catalyzes the cis-trans isomerization of proline imidic peptide bonds in oligopeptides.</text>
</comment>
<gene>
    <name evidence="5" type="ORF">LWC34_48210</name>
</gene>
<evidence type="ECO:0000256" key="1">
    <source>
        <dbReference type="ARBA" id="ARBA00002388"/>
    </source>
</evidence>
<comment type="caution">
    <text evidence="5">The sequence shown here is derived from an EMBL/GenBank/DDBJ whole genome shotgun (WGS) entry which is preliminary data.</text>
</comment>